<accession>A0ACD5GP65</accession>
<protein>
    <submittedName>
        <fullName evidence="1">Uncharacterized protein</fullName>
    </submittedName>
</protein>
<dbReference type="Proteomes" id="UP000095472">
    <property type="component" value="Chromosome"/>
</dbReference>
<organism evidence="1 2">
    <name type="scientific">Desertifilum tharense IPPAS B-1220</name>
    <dbReference type="NCBI Taxonomy" id="1781255"/>
    <lineage>
        <taxon>Bacteria</taxon>
        <taxon>Bacillati</taxon>
        <taxon>Cyanobacteriota</taxon>
        <taxon>Cyanophyceae</taxon>
        <taxon>Desertifilales</taxon>
        <taxon>Desertifilaceae</taxon>
        <taxon>Desertifilum</taxon>
    </lineage>
</organism>
<evidence type="ECO:0000313" key="2">
    <source>
        <dbReference type="Proteomes" id="UP000095472"/>
    </source>
</evidence>
<keyword evidence="2" id="KW-1185">Reference proteome</keyword>
<proteinExistence type="predicted"/>
<reference evidence="1 2" key="1">
    <citation type="journal article" date="2016" name="Genome Announc.">
        <title>Draft Genome Sequence of the Thermotolerant Cyanobacterium Desertifilum sp. IPPAS B-1220.</title>
        <authorList>
            <person name="Mironov K.S."/>
            <person name="Sinetova M.A."/>
            <person name="Bolatkhan K."/>
            <person name="Zayadan B.K."/>
            <person name="Ustinova V.V."/>
            <person name="Kupriyanova E.V."/>
            <person name="Skrypnik A.N."/>
            <person name="Gogoleva N.E."/>
            <person name="Gogolev Y.V."/>
            <person name="Los D.A."/>
        </authorList>
    </citation>
    <scope>NUCLEOTIDE SEQUENCE [LARGE SCALE GENOMIC DNA]</scope>
    <source>
        <strain evidence="1 2">IPPAS B-1220</strain>
    </source>
</reference>
<sequence>MILDSFYRFLRSRSQKVLRQITSLPDRDRRRCGDAIADHPSVFTDIRDQDGLRSMTQLDLLPTALADLFAQVSAQGYITTADRYGLLAALLDDDSLSEEEKTTINRLLWAVAKKRIAIVEQISMTEN</sequence>
<dbReference type="EMBL" id="CP182909">
    <property type="protein sequence ID" value="XPM62620.1"/>
    <property type="molecule type" value="Genomic_DNA"/>
</dbReference>
<name>A0ACD5GP65_9CYAN</name>
<gene>
    <name evidence="1" type="ORF">BH720_023610</name>
</gene>
<evidence type="ECO:0000313" key="1">
    <source>
        <dbReference type="EMBL" id="XPM62620.1"/>
    </source>
</evidence>